<proteinExistence type="predicted"/>
<dbReference type="EMBL" id="MU118007">
    <property type="protein sequence ID" value="KAF9648809.1"/>
    <property type="molecule type" value="Genomic_DNA"/>
</dbReference>
<reference evidence="1" key="1">
    <citation type="submission" date="2019-10" db="EMBL/GenBank/DDBJ databases">
        <authorList>
            <consortium name="DOE Joint Genome Institute"/>
            <person name="Kuo A."/>
            <person name="Miyauchi S."/>
            <person name="Kiss E."/>
            <person name="Drula E."/>
            <person name="Kohler A."/>
            <person name="Sanchez-Garcia M."/>
            <person name="Andreopoulos B."/>
            <person name="Barry K.W."/>
            <person name="Bonito G."/>
            <person name="Buee M."/>
            <person name="Carver A."/>
            <person name="Chen C."/>
            <person name="Cichocki N."/>
            <person name="Clum A."/>
            <person name="Culley D."/>
            <person name="Crous P.W."/>
            <person name="Fauchery L."/>
            <person name="Girlanda M."/>
            <person name="Hayes R."/>
            <person name="Keri Z."/>
            <person name="Labutti K."/>
            <person name="Lipzen A."/>
            <person name="Lombard V."/>
            <person name="Magnuson J."/>
            <person name="Maillard F."/>
            <person name="Morin E."/>
            <person name="Murat C."/>
            <person name="Nolan M."/>
            <person name="Ohm R."/>
            <person name="Pangilinan J."/>
            <person name="Pereira M."/>
            <person name="Perotto S."/>
            <person name="Peter M."/>
            <person name="Riley R."/>
            <person name="Sitrit Y."/>
            <person name="Stielow B."/>
            <person name="Szollosi G."/>
            <person name="Zifcakova L."/>
            <person name="Stursova M."/>
            <person name="Spatafora J.W."/>
            <person name="Tedersoo L."/>
            <person name="Vaario L.-M."/>
            <person name="Yamada A."/>
            <person name="Yan M."/>
            <person name="Wang P."/>
            <person name="Xu J."/>
            <person name="Bruns T."/>
            <person name="Baldrian P."/>
            <person name="Vilgalys R."/>
            <person name="Henrissat B."/>
            <person name="Grigoriev I.V."/>
            <person name="Hibbett D."/>
            <person name="Nagy L.G."/>
            <person name="Martin F.M."/>
        </authorList>
    </citation>
    <scope>NUCLEOTIDE SEQUENCE</scope>
    <source>
        <strain evidence="1">P2</strain>
    </source>
</reference>
<sequence length="158" mass="17709">MESGDDELDVHFIQLPSVSGKVRFKQWLVRGLPKCDAVPKINPEVDLLVTSEVANEGRYANQPFDCSHGDDSRLSMVQIHILRLPDGFPHTLAPIDPNMHQVDCEPGGMLSSLDILVIRGHRFVVITVSEEASYFGRYDTLVAWDWCIGQRVLKTSCC</sequence>
<name>A0ACB6ZGV1_THEGA</name>
<gene>
    <name evidence="1" type="ORF">BDM02DRAFT_2054674</name>
</gene>
<protein>
    <submittedName>
        <fullName evidence="1">Uncharacterized protein</fullName>
    </submittedName>
</protein>
<keyword evidence="2" id="KW-1185">Reference proteome</keyword>
<accession>A0ACB6ZGV1</accession>
<organism evidence="1 2">
    <name type="scientific">Thelephora ganbajun</name>
    <name type="common">Ganba fungus</name>
    <dbReference type="NCBI Taxonomy" id="370292"/>
    <lineage>
        <taxon>Eukaryota</taxon>
        <taxon>Fungi</taxon>
        <taxon>Dikarya</taxon>
        <taxon>Basidiomycota</taxon>
        <taxon>Agaricomycotina</taxon>
        <taxon>Agaricomycetes</taxon>
        <taxon>Thelephorales</taxon>
        <taxon>Thelephoraceae</taxon>
        <taxon>Thelephora</taxon>
    </lineage>
</organism>
<comment type="caution">
    <text evidence="1">The sequence shown here is derived from an EMBL/GenBank/DDBJ whole genome shotgun (WGS) entry which is preliminary data.</text>
</comment>
<dbReference type="Proteomes" id="UP000886501">
    <property type="component" value="Unassembled WGS sequence"/>
</dbReference>
<reference evidence="1" key="2">
    <citation type="journal article" date="2020" name="Nat. Commun.">
        <title>Large-scale genome sequencing of mycorrhizal fungi provides insights into the early evolution of symbiotic traits.</title>
        <authorList>
            <person name="Miyauchi S."/>
            <person name="Kiss E."/>
            <person name="Kuo A."/>
            <person name="Drula E."/>
            <person name="Kohler A."/>
            <person name="Sanchez-Garcia M."/>
            <person name="Morin E."/>
            <person name="Andreopoulos B."/>
            <person name="Barry K.W."/>
            <person name="Bonito G."/>
            <person name="Buee M."/>
            <person name="Carver A."/>
            <person name="Chen C."/>
            <person name="Cichocki N."/>
            <person name="Clum A."/>
            <person name="Culley D."/>
            <person name="Crous P.W."/>
            <person name="Fauchery L."/>
            <person name="Girlanda M."/>
            <person name="Hayes R.D."/>
            <person name="Keri Z."/>
            <person name="LaButti K."/>
            <person name="Lipzen A."/>
            <person name="Lombard V."/>
            <person name="Magnuson J."/>
            <person name="Maillard F."/>
            <person name="Murat C."/>
            <person name="Nolan M."/>
            <person name="Ohm R.A."/>
            <person name="Pangilinan J."/>
            <person name="Pereira M.F."/>
            <person name="Perotto S."/>
            <person name="Peter M."/>
            <person name="Pfister S."/>
            <person name="Riley R."/>
            <person name="Sitrit Y."/>
            <person name="Stielow J.B."/>
            <person name="Szollosi G."/>
            <person name="Zifcakova L."/>
            <person name="Stursova M."/>
            <person name="Spatafora J.W."/>
            <person name="Tedersoo L."/>
            <person name="Vaario L.M."/>
            <person name="Yamada A."/>
            <person name="Yan M."/>
            <person name="Wang P."/>
            <person name="Xu J."/>
            <person name="Bruns T."/>
            <person name="Baldrian P."/>
            <person name="Vilgalys R."/>
            <person name="Dunand C."/>
            <person name="Henrissat B."/>
            <person name="Grigoriev I.V."/>
            <person name="Hibbett D."/>
            <person name="Nagy L.G."/>
            <person name="Martin F.M."/>
        </authorList>
    </citation>
    <scope>NUCLEOTIDE SEQUENCE</scope>
    <source>
        <strain evidence="1">P2</strain>
    </source>
</reference>
<evidence type="ECO:0000313" key="2">
    <source>
        <dbReference type="Proteomes" id="UP000886501"/>
    </source>
</evidence>
<evidence type="ECO:0000313" key="1">
    <source>
        <dbReference type="EMBL" id="KAF9648809.1"/>
    </source>
</evidence>